<reference evidence="1" key="1">
    <citation type="journal article" date="2023" name="G3 (Bethesda)">
        <title>Whole genome assembly and annotation of the endangered Caribbean coral Acropora cervicornis.</title>
        <authorList>
            <person name="Selwyn J.D."/>
            <person name="Vollmer S.V."/>
        </authorList>
    </citation>
    <scope>NUCLEOTIDE SEQUENCE</scope>
    <source>
        <strain evidence="1">K2</strain>
    </source>
</reference>
<sequence length="123" mass="13704">MSMEVITLAEVSRAGLRLLSLSKIAAHETVPLGLDHLGVGSSIGDNSVVLRKVTHLEEVSRIIYQLDDDFGFIGLIKSNFQRLEVIFTFITLEMKGWIKAFAGAGLRSSERNLSKREKTEEKK</sequence>
<evidence type="ECO:0000313" key="2">
    <source>
        <dbReference type="Proteomes" id="UP001249851"/>
    </source>
</evidence>
<protein>
    <submittedName>
        <fullName evidence="1">Uncharacterized protein</fullName>
    </submittedName>
</protein>
<proteinExistence type="predicted"/>
<reference evidence="1" key="2">
    <citation type="journal article" date="2023" name="Science">
        <title>Genomic signatures of disease resistance in endangered staghorn corals.</title>
        <authorList>
            <person name="Vollmer S.V."/>
            <person name="Selwyn J.D."/>
            <person name="Despard B.A."/>
            <person name="Roesel C.L."/>
        </authorList>
    </citation>
    <scope>NUCLEOTIDE SEQUENCE</scope>
    <source>
        <strain evidence="1">K2</strain>
    </source>
</reference>
<organism evidence="1 2">
    <name type="scientific">Acropora cervicornis</name>
    <name type="common">Staghorn coral</name>
    <dbReference type="NCBI Taxonomy" id="6130"/>
    <lineage>
        <taxon>Eukaryota</taxon>
        <taxon>Metazoa</taxon>
        <taxon>Cnidaria</taxon>
        <taxon>Anthozoa</taxon>
        <taxon>Hexacorallia</taxon>
        <taxon>Scleractinia</taxon>
        <taxon>Astrocoeniina</taxon>
        <taxon>Acroporidae</taxon>
        <taxon>Acropora</taxon>
    </lineage>
</organism>
<comment type="caution">
    <text evidence="1">The sequence shown here is derived from an EMBL/GenBank/DDBJ whole genome shotgun (WGS) entry which is preliminary data.</text>
</comment>
<evidence type="ECO:0000313" key="1">
    <source>
        <dbReference type="EMBL" id="KAK2565386.1"/>
    </source>
</evidence>
<keyword evidence="2" id="KW-1185">Reference proteome</keyword>
<dbReference type="AlphaFoldDB" id="A0AAD9QQQ3"/>
<accession>A0AAD9QQQ3</accession>
<dbReference type="EMBL" id="JARQWQ010000020">
    <property type="protein sequence ID" value="KAK2565386.1"/>
    <property type="molecule type" value="Genomic_DNA"/>
</dbReference>
<gene>
    <name evidence="1" type="ORF">P5673_011361</name>
</gene>
<name>A0AAD9QQQ3_ACRCE</name>
<dbReference type="Proteomes" id="UP001249851">
    <property type="component" value="Unassembled WGS sequence"/>
</dbReference>